<accession>A0A1X2HZ33</accession>
<keyword evidence="3" id="KW-1185">Reference proteome</keyword>
<dbReference type="EMBL" id="MCGE01000048">
    <property type="protein sequence ID" value="ORZ04769.1"/>
    <property type="molecule type" value="Genomic_DNA"/>
</dbReference>
<dbReference type="AlphaFoldDB" id="A0A1X2HZ33"/>
<proteinExistence type="predicted"/>
<sequence length="536" mass="61953">MDFHQRKLREVNELYSKHELTIEKLHAAVRREIPLLVQENQLTLPQIKALEVFTNDKLTLFRYLRKNNFSLPVALSLLLDTIQWRLKEQVGELTLTNVQEMLLEPLCFFHKYDRCGRPVLVIQLAYFPTFKDNTELLETVMPLVIFILETARKLLLDLTEQRIQQKQPDAIMADLVILVDFKNANSLPKDFTLVQTFIKLLKRYPGTAGMVCLLNFGWMYQGMWQMIKMILSQEAKNRVAFPKLKELKAIVDEDYLLSEFGGKDQFEWDLGQDGIFTRYQPKNDINYYQNAEETAKLIISSRRNSTSSIYYDTSDIFSVAPSSRVASSRRHQLVTPMTQLSKFSPSDPALPPPIYSRRPSASSASLYATPTGTLTPIAVAENSKFYSNNISATGRTKQSDIKSNGYGVDQDINRLAGNNQDDHGVSSLALSQRLETLQQQQRREAQSGHRRRKLWIKLVMERISTFEKKVIKLLLKYRFWIYCFALIWMLRKGLRLSQLPNLWSLLSDKHQHRSLIKWIAAPLLVSSRSNHSNTGR</sequence>
<feature type="domain" description="CRAL-TRIO" evidence="1">
    <location>
        <begin position="109"/>
        <end position="268"/>
    </location>
</feature>
<dbReference type="InterPro" id="IPR036865">
    <property type="entry name" value="CRAL-TRIO_dom_sf"/>
</dbReference>
<dbReference type="SMART" id="SM00516">
    <property type="entry name" value="SEC14"/>
    <property type="match status" value="1"/>
</dbReference>
<evidence type="ECO:0000313" key="2">
    <source>
        <dbReference type="EMBL" id="ORZ04769.1"/>
    </source>
</evidence>
<comment type="caution">
    <text evidence="2">The sequence shown here is derived from an EMBL/GenBank/DDBJ whole genome shotgun (WGS) entry which is preliminary data.</text>
</comment>
<dbReference type="InterPro" id="IPR052432">
    <property type="entry name" value="PITP/CRAL-TRIO"/>
</dbReference>
<dbReference type="PANTHER" id="PTHR46590:SF4">
    <property type="entry name" value="CRAL-TRIO DOMAIN-CONTAINING PROTEIN"/>
    <property type="match status" value="1"/>
</dbReference>
<protein>
    <submittedName>
        <fullName evidence="2">CRAL-TRIO domain-containing protein</fullName>
    </submittedName>
</protein>
<evidence type="ECO:0000259" key="1">
    <source>
        <dbReference type="PROSITE" id="PS50191"/>
    </source>
</evidence>
<dbReference type="SUPFAM" id="SSF46938">
    <property type="entry name" value="CRAL/TRIO N-terminal domain"/>
    <property type="match status" value="1"/>
</dbReference>
<dbReference type="PROSITE" id="PS50191">
    <property type="entry name" value="CRAL_TRIO"/>
    <property type="match status" value="1"/>
</dbReference>
<dbReference type="InterPro" id="IPR036273">
    <property type="entry name" value="CRAL/TRIO_N_dom_sf"/>
</dbReference>
<dbReference type="Pfam" id="PF00650">
    <property type="entry name" value="CRAL_TRIO"/>
    <property type="match status" value="1"/>
</dbReference>
<dbReference type="OrthoDB" id="75724at2759"/>
<dbReference type="Gene3D" id="3.40.525.10">
    <property type="entry name" value="CRAL-TRIO lipid binding domain"/>
    <property type="match status" value="1"/>
</dbReference>
<dbReference type="InterPro" id="IPR001251">
    <property type="entry name" value="CRAL-TRIO_dom"/>
</dbReference>
<dbReference type="SUPFAM" id="SSF52087">
    <property type="entry name" value="CRAL/TRIO domain"/>
    <property type="match status" value="1"/>
</dbReference>
<name>A0A1X2HZ33_9FUNG</name>
<dbReference type="CDD" id="cd00170">
    <property type="entry name" value="SEC14"/>
    <property type="match status" value="1"/>
</dbReference>
<dbReference type="Proteomes" id="UP000193560">
    <property type="component" value="Unassembled WGS sequence"/>
</dbReference>
<reference evidence="2 3" key="1">
    <citation type="submission" date="2016-07" db="EMBL/GenBank/DDBJ databases">
        <title>Pervasive Adenine N6-methylation of Active Genes in Fungi.</title>
        <authorList>
            <consortium name="DOE Joint Genome Institute"/>
            <person name="Mondo S.J."/>
            <person name="Dannebaum R.O."/>
            <person name="Kuo R.C."/>
            <person name="Labutti K."/>
            <person name="Haridas S."/>
            <person name="Kuo A."/>
            <person name="Salamov A."/>
            <person name="Ahrendt S.R."/>
            <person name="Lipzen A."/>
            <person name="Sullivan W."/>
            <person name="Andreopoulos W.B."/>
            <person name="Clum A."/>
            <person name="Lindquist E."/>
            <person name="Daum C."/>
            <person name="Ramamoorthy G.K."/>
            <person name="Gryganskyi A."/>
            <person name="Culley D."/>
            <person name="Magnuson J.K."/>
            <person name="James T.Y."/>
            <person name="O'Malley M.A."/>
            <person name="Stajich J.E."/>
            <person name="Spatafora J.W."/>
            <person name="Visel A."/>
            <person name="Grigoriev I.V."/>
        </authorList>
    </citation>
    <scope>NUCLEOTIDE SEQUENCE [LARGE SCALE GENOMIC DNA]</scope>
    <source>
        <strain evidence="2 3">NRRL 1336</strain>
    </source>
</reference>
<evidence type="ECO:0000313" key="3">
    <source>
        <dbReference type="Proteomes" id="UP000193560"/>
    </source>
</evidence>
<dbReference type="PANTHER" id="PTHR46590">
    <property type="entry name" value="PHOSPHATIDYLINOSITOL TRANSFER PROTEIN CSR1-RELATED"/>
    <property type="match status" value="1"/>
</dbReference>
<gene>
    <name evidence="2" type="ORF">BCR42DRAFT_496951</name>
</gene>
<organism evidence="2 3">
    <name type="scientific">Absidia repens</name>
    <dbReference type="NCBI Taxonomy" id="90262"/>
    <lineage>
        <taxon>Eukaryota</taxon>
        <taxon>Fungi</taxon>
        <taxon>Fungi incertae sedis</taxon>
        <taxon>Mucoromycota</taxon>
        <taxon>Mucoromycotina</taxon>
        <taxon>Mucoromycetes</taxon>
        <taxon>Mucorales</taxon>
        <taxon>Cunninghamellaceae</taxon>
        <taxon>Absidia</taxon>
    </lineage>
</organism>